<dbReference type="GO" id="GO:0004519">
    <property type="term" value="F:endonuclease activity"/>
    <property type="evidence" value="ECO:0007669"/>
    <property type="project" value="UniProtKB-KW"/>
</dbReference>
<comment type="caution">
    <text evidence="2">The sequence shown here is derived from an EMBL/GenBank/DDBJ whole genome shotgun (WGS) entry which is preliminary data.</text>
</comment>
<evidence type="ECO:0000313" key="2">
    <source>
        <dbReference type="EMBL" id="MFD2790802.1"/>
    </source>
</evidence>
<evidence type="ECO:0000313" key="3">
    <source>
        <dbReference type="Proteomes" id="UP001597532"/>
    </source>
</evidence>
<sequence length="369" mass="41578">MKRLLSFSIVLSVFLVFIGCNTFKKDKEMVVNLTESDLGAEMHFDGSFTVLQFNIWQEGTIVPGGFNAIVDEVIQANADLVALSEVRNYNNESLAKRLVDALANKGHTYYSKRSEDSGILSKFPIISQEVLYPLKNDRGTITKAIIKVAGIQIAFYSTHLDYTHYACYLPRGYDGITWEKLAAPMLEVDKILEQNLASERDETIAIFVNDALKEKDNGNLVLLGGDFNEPSHLDWGEESKDLFDHNGTVVPWHNSIVMQNKGFLDAYRLKYPDPVSHPGLTWAANNTDVPIDKLAWTPKADDRDRIDFIYFYPDERLELMDVILVGPIGGIAYGKRITTNPGQDKFLEPKGVWPSDHKGVFATFKIKTF</sequence>
<dbReference type="InterPro" id="IPR036691">
    <property type="entry name" value="Endo/exonu/phosph_ase_sf"/>
</dbReference>
<keyword evidence="3" id="KW-1185">Reference proteome</keyword>
<evidence type="ECO:0000259" key="1">
    <source>
        <dbReference type="Pfam" id="PF03372"/>
    </source>
</evidence>
<dbReference type="PANTHER" id="PTHR41349:SF1">
    <property type="entry name" value="PROTEIN CBG08683"/>
    <property type="match status" value="1"/>
</dbReference>
<dbReference type="SUPFAM" id="SSF56219">
    <property type="entry name" value="DNase I-like"/>
    <property type="match status" value="1"/>
</dbReference>
<dbReference type="PROSITE" id="PS51257">
    <property type="entry name" value="PROKAR_LIPOPROTEIN"/>
    <property type="match status" value="1"/>
</dbReference>
<dbReference type="InterPro" id="IPR005135">
    <property type="entry name" value="Endo/exonuclease/phosphatase"/>
</dbReference>
<dbReference type="EMBL" id="JBHUOK010000030">
    <property type="protein sequence ID" value="MFD2790802.1"/>
    <property type="molecule type" value="Genomic_DNA"/>
</dbReference>
<reference evidence="3" key="1">
    <citation type="journal article" date="2019" name="Int. J. Syst. Evol. Microbiol.">
        <title>The Global Catalogue of Microorganisms (GCM) 10K type strain sequencing project: providing services to taxonomists for standard genome sequencing and annotation.</title>
        <authorList>
            <consortium name="The Broad Institute Genomics Platform"/>
            <consortium name="The Broad Institute Genome Sequencing Center for Infectious Disease"/>
            <person name="Wu L."/>
            <person name="Ma J."/>
        </authorList>
    </citation>
    <scope>NUCLEOTIDE SEQUENCE [LARGE SCALE GENOMIC DNA]</scope>
    <source>
        <strain evidence="3">KCTC 52924</strain>
    </source>
</reference>
<dbReference type="Proteomes" id="UP001597532">
    <property type="component" value="Unassembled WGS sequence"/>
</dbReference>
<accession>A0ABW5VGP9</accession>
<dbReference type="Gene3D" id="3.60.10.10">
    <property type="entry name" value="Endonuclease/exonuclease/phosphatase"/>
    <property type="match status" value="1"/>
</dbReference>
<dbReference type="Pfam" id="PF03372">
    <property type="entry name" value="Exo_endo_phos"/>
    <property type="match status" value="1"/>
</dbReference>
<organism evidence="2 3">
    <name type="scientific">Arenibacter antarcticus</name>
    <dbReference type="NCBI Taxonomy" id="2040469"/>
    <lineage>
        <taxon>Bacteria</taxon>
        <taxon>Pseudomonadati</taxon>
        <taxon>Bacteroidota</taxon>
        <taxon>Flavobacteriia</taxon>
        <taxon>Flavobacteriales</taxon>
        <taxon>Flavobacteriaceae</taxon>
        <taxon>Arenibacter</taxon>
    </lineage>
</organism>
<gene>
    <name evidence="2" type="ORF">ACFS1K_13590</name>
</gene>
<name>A0ABW5VGP9_9FLAO</name>
<protein>
    <submittedName>
        <fullName evidence="2">Endonuclease/exonuclease/phosphatase family protein</fullName>
    </submittedName>
</protein>
<dbReference type="RefSeq" id="WP_251806501.1">
    <property type="nucleotide sequence ID" value="NZ_CP166679.1"/>
</dbReference>
<keyword evidence="2" id="KW-0378">Hydrolase</keyword>
<feature type="domain" description="Endonuclease/exonuclease/phosphatase" evidence="1">
    <location>
        <begin position="51"/>
        <end position="357"/>
    </location>
</feature>
<dbReference type="PANTHER" id="PTHR41349">
    <property type="match status" value="1"/>
</dbReference>
<keyword evidence="2" id="KW-0540">Nuclease</keyword>
<proteinExistence type="predicted"/>
<keyword evidence="2" id="KW-0255">Endonuclease</keyword>